<keyword evidence="2" id="KW-1133">Transmembrane helix</keyword>
<dbReference type="Proteomes" id="UP000438991">
    <property type="component" value="Unassembled WGS sequence"/>
</dbReference>
<gene>
    <name evidence="3" type="ORF">GJ689_22955</name>
</gene>
<comment type="caution">
    <text evidence="3">The sequence shown here is derived from an EMBL/GenBank/DDBJ whole genome shotgun (WGS) entry which is preliminary data.</text>
</comment>
<evidence type="ECO:0000256" key="1">
    <source>
        <dbReference type="SAM" id="MobiDB-lite"/>
    </source>
</evidence>
<dbReference type="AlphaFoldDB" id="A0A9X4XUB6"/>
<feature type="region of interest" description="Disordered" evidence="1">
    <location>
        <begin position="31"/>
        <end position="66"/>
    </location>
</feature>
<dbReference type="RefSeq" id="WP_155481359.1">
    <property type="nucleotide sequence ID" value="NZ_WNKV01000023.1"/>
</dbReference>
<organism evidence="3 4">
    <name type="scientific">Rhodoplanes serenus</name>
    <dbReference type="NCBI Taxonomy" id="200615"/>
    <lineage>
        <taxon>Bacteria</taxon>
        <taxon>Pseudomonadati</taxon>
        <taxon>Pseudomonadota</taxon>
        <taxon>Alphaproteobacteria</taxon>
        <taxon>Hyphomicrobiales</taxon>
        <taxon>Nitrobacteraceae</taxon>
        <taxon>Rhodoplanes</taxon>
    </lineage>
</organism>
<feature type="compositionally biased region" description="Basic and acidic residues" evidence="1">
    <location>
        <begin position="32"/>
        <end position="57"/>
    </location>
</feature>
<evidence type="ECO:0000256" key="2">
    <source>
        <dbReference type="SAM" id="Phobius"/>
    </source>
</evidence>
<keyword evidence="2" id="KW-0812">Transmembrane</keyword>
<reference evidence="3 4" key="1">
    <citation type="submission" date="2019-11" db="EMBL/GenBank/DDBJ databases">
        <title>Whole-genome sequence of Rhodoplanes serenus DSM 18633, type strain.</title>
        <authorList>
            <person name="Kyndt J.A."/>
            <person name="Meyer T.E."/>
        </authorList>
    </citation>
    <scope>NUCLEOTIDE SEQUENCE [LARGE SCALE GENOMIC DNA]</scope>
    <source>
        <strain evidence="3 4">DSM 18633</strain>
    </source>
</reference>
<accession>A0A9X4XUB6</accession>
<evidence type="ECO:0000313" key="3">
    <source>
        <dbReference type="EMBL" id="MTW19061.1"/>
    </source>
</evidence>
<dbReference type="EMBL" id="WNKV01000023">
    <property type="protein sequence ID" value="MTW19061.1"/>
    <property type="molecule type" value="Genomic_DNA"/>
</dbReference>
<keyword evidence="2" id="KW-0472">Membrane</keyword>
<protein>
    <submittedName>
        <fullName evidence="3">Uncharacterized protein</fullName>
    </submittedName>
</protein>
<proteinExistence type="predicted"/>
<evidence type="ECO:0000313" key="4">
    <source>
        <dbReference type="Proteomes" id="UP000438991"/>
    </source>
</evidence>
<name>A0A9X4XUB6_9BRAD</name>
<feature type="transmembrane region" description="Helical" evidence="2">
    <location>
        <begin position="6"/>
        <end position="27"/>
    </location>
</feature>
<sequence length="66" mass="7386">MDWQIVAIEVLFSGTAIGLGVWQLVSIRRERRRDASRLRAAAERRSPDRLRSPDHGPIDPPPGGAR</sequence>